<feature type="domain" description="Bacteriophage CI repressor N-terminal" evidence="2">
    <location>
        <begin position="2"/>
        <end position="62"/>
    </location>
</feature>
<dbReference type="Pfam" id="PF07022">
    <property type="entry name" value="Phage_CI_repr"/>
    <property type="match status" value="1"/>
</dbReference>
<reference evidence="3 4" key="1">
    <citation type="submission" date="2023-11" db="EMBL/GenBank/DDBJ databases">
        <title>Unpublished Manusciprt.</title>
        <authorList>
            <person name="Saticioglu I.B."/>
            <person name="Ay H."/>
            <person name="Ajmi N."/>
            <person name="Altun S."/>
            <person name="Duman M."/>
        </authorList>
    </citation>
    <scope>NUCLEOTIDE SEQUENCE [LARGE SCALE GENOMIC DNA]</scope>
    <source>
        <strain evidence="3 4">Fl-318</strain>
    </source>
</reference>
<dbReference type="RefSeq" id="WP_230003426.1">
    <property type="nucleotide sequence ID" value="NZ_CP087134.1"/>
</dbReference>
<proteinExistence type="predicted"/>
<evidence type="ECO:0000313" key="3">
    <source>
        <dbReference type="EMBL" id="MDX6190206.1"/>
    </source>
</evidence>
<evidence type="ECO:0000313" key="4">
    <source>
        <dbReference type="Proteomes" id="UP001273350"/>
    </source>
</evidence>
<dbReference type="InterPro" id="IPR010744">
    <property type="entry name" value="Phage_CI_N"/>
</dbReference>
<keyword evidence="4" id="KW-1185">Reference proteome</keyword>
<dbReference type="EMBL" id="JAWXVI010000006">
    <property type="protein sequence ID" value="MDX6190206.1"/>
    <property type="molecule type" value="Genomic_DNA"/>
</dbReference>
<name>A0ABU4RC86_9FLAO</name>
<dbReference type="Gene3D" id="1.10.260.40">
    <property type="entry name" value="lambda repressor-like DNA-binding domains"/>
    <property type="match status" value="1"/>
</dbReference>
<dbReference type="Proteomes" id="UP001273350">
    <property type="component" value="Unassembled WGS sequence"/>
</dbReference>
<keyword evidence="1" id="KW-0175">Coiled coil</keyword>
<evidence type="ECO:0000259" key="2">
    <source>
        <dbReference type="Pfam" id="PF07022"/>
    </source>
</evidence>
<comment type="caution">
    <text evidence="3">The sequence shown here is derived from an EMBL/GenBank/DDBJ whole genome shotgun (WGS) entry which is preliminary data.</text>
</comment>
<evidence type="ECO:0000256" key="1">
    <source>
        <dbReference type="SAM" id="Coils"/>
    </source>
</evidence>
<dbReference type="InterPro" id="IPR010982">
    <property type="entry name" value="Lambda_DNA-bd_dom_sf"/>
</dbReference>
<gene>
    <name evidence="3" type="ORF">SGQ83_12665</name>
</gene>
<organism evidence="3 4">
    <name type="scientific">Flavobacterium cupriresistens</name>
    <dbReference type="NCBI Taxonomy" id="2893885"/>
    <lineage>
        <taxon>Bacteria</taxon>
        <taxon>Pseudomonadati</taxon>
        <taxon>Bacteroidota</taxon>
        <taxon>Flavobacteriia</taxon>
        <taxon>Flavobacteriales</taxon>
        <taxon>Flavobacteriaceae</taxon>
        <taxon>Flavobacterium</taxon>
    </lineage>
</organism>
<sequence length="131" mass="15307">MIINEIKKHLGFKKDIDFASYLGINQSTLSSWHKRGSINYELIITKCKDIDANWLLTGKGQMLRKNNKESLNEQKTMFKEELNCQEVELLKKDLKTAQSTLKDKNQMLEVQNKYIGKLEQEIESLKSKKNQ</sequence>
<accession>A0ABU4RC86</accession>
<protein>
    <submittedName>
        <fullName evidence="3">Helix-turn-helix domain-containing protein</fullName>
    </submittedName>
</protein>
<feature type="coiled-coil region" evidence="1">
    <location>
        <begin position="68"/>
        <end position="128"/>
    </location>
</feature>